<dbReference type="Proteomes" id="UP001501115">
    <property type="component" value="Unassembled WGS sequence"/>
</dbReference>
<evidence type="ECO:0000313" key="2">
    <source>
        <dbReference type="Proteomes" id="UP001501115"/>
    </source>
</evidence>
<dbReference type="EMBL" id="BAABET010000021">
    <property type="protein sequence ID" value="GAA4340756.1"/>
    <property type="molecule type" value="Genomic_DNA"/>
</dbReference>
<organism evidence="1 2">
    <name type="scientific">Streptomyces venetus</name>
    <dbReference type="NCBI Taxonomy" id="1701086"/>
    <lineage>
        <taxon>Bacteria</taxon>
        <taxon>Bacillati</taxon>
        <taxon>Actinomycetota</taxon>
        <taxon>Actinomycetes</taxon>
        <taxon>Kitasatosporales</taxon>
        <taxon>Streptomycetaceae</taxon>
        <taxon>Streptomyces</taxon>
    </lineage>
</organism>
<accession>A0ABP8HKS9</accession>
<keyword evidence="2" id="KW-1185">Reference proteome</keyword>
<name>A0ABP8HKS9_9ACTN</name>
<gene>
    <name evidence="1" type="ORF">GCM10023086_76510</name>
</gene>
<comment type="caution">
    <text evidence="1">The sequence shown here is derived from an EMBL/GenBank/DDBJ whole genome shotgun (WGS) entry which is preliminary data.</text>
</comment>
<evidence type="ECO:0000313" key="1">
    <source>
        <dbReference type="EMBL" id="GAA4340756.1"/>
    </source>
</evidence>
<proteinExistence type="predicted"/>
<reference evidence="2" key="1">
    <citation type="journal article" date="2019" name="Int. J. Syst. Evol. Microbiol.">
        <title>The Global Catalogue of Microorganisms (GCM) 10K type strain sequencing project: providing services to taxonomists for standard genome sequencing and annotation.</title>
        <authorList>
            <consortium name="The Broad Institute Genomics Platform"/>
            <consortium name="The Broad Institute Genome Sequencing Center for Infectious Disease"/>
            <person name="Wu L."/>
            <person name="Ma J."/>
        </authorList>
    </citation>
    <scope>NUCLEOTIDE SEQUENCE [LARGE SCALE GENOMIC DNA]</scope>
    <source>
        <strain evidence="2">JCM 31290</strain>
    </source>
</reference>
<protein>
    <submittedName>
        <fullName evidence="1">Uncharacterized protein</fullName>
    </submittedName>
</protein>
<sequence>MGVVCAQYPQLVCEGLLKQGDGAGRIPRLLVGDGEVVAGVQGVGVVCAQYPQLVCEGLLKQGDGAGPSTTI</sequence>